<dbReference type="Pfam" id="PF13333">
    <property type="entry name" value="rve_2"/>
    <property type="match status" value="1"/>
</dbReference>
<dbReference type="Proteomes" id="UP000272238">
    <property type="component" value="Unassembled WGS sequence"/>
</dbReference>
<dbReference type="PANTHER" id="PTHR46889:SF4">
    <property type="entry name" value="TRANSPOSASE INSO FOR INSERTION SEQUENCE ELEMENT IS911B-RELATED"/>
    <property type="match status" value="1"/>
</dbReference>
<evidence type="ECO:0000256" key="1">
    <source>
        <dbReference type="ARBA" id="ARBA00002286"/>
    </source>
</evidence>
<dbReference type="SUPFAM" id="SSF53098">
    <property type="entry name" value="Ribonuclease H-like"/>
    <property type="match status" value="1"/>
</dbReference>
<dbReference type="InterPro" id="IPR002514">
    <property type="entry name" value="Transposase_8"/>
</dbReference>
<dbReference type="Pfam" id="PF13276">
    <property type="entry name" value="HTH_21"/>
    <property type="match status" value="1"/>
</dbReference>
<dbReference type="InterPro" id="IPR012337">
    <property type="entry name" value="RNaseH-like_sf"/>
</dbReference>
<dbReference type="InterPro" id="IPR025948">
    <property type="entry name" value="HTH-like_dom"/>
</dbReference>
<evidence type="ECO:0000259" key="2">
    <source>
        <dbReference type="PROSITE" id="PS50994"/>
    </source>
</evidence>
<dbReference type="InterPro" id="IPR036397">
    <property type="entry name" value="RNaseH_sf"/>
</dbReference>
<gene>
    <name evidence="3" type="ORF">D8M03_02960</name>
</gene>
<dbReference type="GO" id="GO:0004803">
    <property type="term" value="F:transposase activity"/>
    <property type="evidence" value="ECO:0007669"/>
    <property type="project" value="InterPro"/>
</dbReference>
<comment type="function">
    <text evidence="1">Involved in the transposition of the insertion sequence.</text>
</comment>
<dbReference type="PANTHER" id="PTHR46889">
    <property type="entry name" value="TRANSPOSASE INSF FOR INSERTION SEQUENCE IS3B-RELATED"/>
    <property type="match status" value="1"/>
</dbReference>
<reference evidence="3 4" key="1">
    <citation type="journal article" date="2016" name="Antonie Van Leeuwenhoek">
        <title>Lysinibacillus endophyticus sp. nov., an indole-3-acetic acid producing endophytic bacterium isolated from corn root (Zea mays cv. Xinken-5).</title>
        <authorList>
            <person name="Yu J."/>
            <person name="Guan X."/>
            <person name="Liu C."/>
            <person name="Xiang W."/>
            <person name="Yu Z."/>
            <person name="Liu X."/>
            <person name="Wang G."/>
        </authorList>
    </citation>
    <scope>NUCLEOTIDE SEQUENCE [LARGE SCALE GENOMIC DNA]</scope>
    <source>
        <strain evidence="3 4">DSM 100506</strain>
    </source>
</reference>
<dbReference type="GO" id="GO:0006313">
    <property type="term" value="P:DNA transposition"/>
    <property type="evidence" value="ECO:0007669"/>
    <property type="project" value="InterPro"/>
</dbReference>
<dbReference type="SUPFAM" id="SSF46689">
    <property type="entry name" value="Homeodomain-like"/>
    <property type="match status" value="2"/>
</dbReference>
<dbReference type="RefSeq" id="WP_121213184.1">
    <property type="nucleotide sequence ID" value="NZ_RBZN01000004.1"/>
</dbReference>
<dbReference type="InterPro" id="IPR050900">
    <property type="entry name" value="Transposase_IS3/IS150/IS904"/>
</dbReference>
<dbReference type="InterPro" id="IPR009057">
    <property type="entry name" value="Homeodomain-like_sf"/>
</dbReference>
<dbReference type="Gene3D" id="3.30.420.10">
    <property type="entry name" value="Ribonuclease H-like superfamily/Ribonuclease H"/>
    <property type="match status" value="1"/>
</dbReference>
<accession>A0A494Z9L5</accession>
<dbReference type="GO" id="GO:0003677">
    <property type="term" value="F:DNA binding"/>
    <property type="evidence" value="ECO:0007669"/>
    <property type="project" value="InterPro"/>
</dbReference>
<dbReference type="InterPro" id="IPR036388">
    <property type="entry name" value="WH-like_DNA-bd_sf"/>
</dbReference>
<dbReference type="InterPro" id="IPR001584">
    <property type="entry name" value="Integrase_cat-core"/>
</dbReference>
<feature type="domain" description="Integrase catalytic" evidence="2">
    <location>
        <begin position="289"/>
        <end position="451"/>
    </location>
</feature>
<organism evidence="3 4">
    <name type="scientific">Ureibacillus endophyticus</name>
    <dbReference type="NCBI Taxonomy" id="1978490"/>
    <lineage>
        <taxon>Bacteria</taxon>
        <taxon>Bacillati</taxon>
        <taxon>Bacillota</taxon>
        <taxon>Bacilli</taxon>
        <taxon>Bacillales</taxon>
        <taxon>Caryophanaceae</taxon>
        <taxon>Ureibacillus</taxon>
    </lineage>
</organism>
<dbReference type="Gene3D" id="1.10.10.10">
    <property type="entry name" value="Winged helix-like DNA-binding domain superfamily/Winged helix DNA-binding domain"/>
    <property type="match status" value="1"/>
</dbReference>
<proteinExistence type="predicted"/>
<keyword evidence="4" id="KW-1185">Reference proteome</keyword>
<dbReference type="Pfam" id="PF01527">
    <property type="entry name" value="HTH_Tnp_1"/>
    <property type="match status" value="1"/>
</dbReference>
<dbReference type="Pfam" id="PF00665">
    <property type="entry name" value="rve"/>
    <property type="match status" value="1"/>
</dbReference>
<dbReference type="GO" id="GO:0015074">
    <property type="term" value="P:DNA integration"/>
    <property type="evidence" value="ECO:0007669"/>
    <property type="project" value="InterPro"/>
</dbReference>
<dbReference type="PROSITE" id="PS50994">
    <property type="entry name" value="INTEGRASE"/>
    <property type="match status" value="1"/>
</dbReference>
<dbReference type="OrthoDB" id="9781005at2"/>
<protein>
    <submittedName>
        <fullName evidence="3">IS3 family transposase</fullName>
    </submittedName>
</protein>
<sequence>MAKSKFTDEQKLQAVMMYLNSTKSYREVAKELGMDYRKINQWVKRYEYNGVEAFVRSCTSYTQQFKLDVLNFMIENGTSLLETAAIFNIASPTSIFNWRNQLEEQGLVAFQSETKERSFMNKKINEKNKDSVTEVSVEELQAELQQLRMEVKYLKKAECLSSTQNIITNQDNAQIVYELRHEFPVKELLKRADLPRSTYYYHVKQMGKPDPDADLKREIKEIFDEHEGRYGYRRIRDELRNRGQKVNHKKVQRIMKELGLKCQVRMKKYRSYKGTVGKIAPNHLNREFTAEQPNEKWVTDITEFKLFGEKLYFSPVLDLFNGEIITYIIGPRPTYSLVSDMLDQALERLPEDHQLLMHSDQGWHYQMKQYRETLQEKGITQSMSRKGNCYDNSVMENFFGIMKSEFLYLKEFESIEHFKLELEKYIEYYNNKRIKAKLKGMSPVQYRTHTQYAA</sequence>
<evidence type="ECO:0000313" key="4">
    <source>
        <dbReference type="Proteomes" id="UP000272238"/>
    </source>
</evidence>
<comment type="caution">
    <text evidence="3">The sequence shown here is derived from an EMBL/GenBank/DDBJ whole genome shotgun (WGS) entry which is preliminary data.</text>
</comment>
<evidence type="ECO:0000313" key="3">
    <source>
        <dbReference type="EMBL" id="RKQ19335.1"/>
    </source>
</evidence>
<dbReference type="AlphaFoldDB" id="A0A494Z9L5"/>
<name>A0A494Z9L5_9BACL</name>
<dbReference type="NCBIfam" id="NF033516">
    <property type="entry name" value="transpos_IS3"/>
    <property type="match status" value="1"/>
</dbReference>
<dbReference type="InterPro" id="IPR048020">
    <property type="entry name" value="Transpos_IS3"/>
</dbReference>
<dbReference type="EMBL" id="RBZN01000004">
    <property type="protein sequence ID" value="RKQ19335.1"/>
    <property type="molecule type" value="Genomic_DNA"/>
</dbReference>